<gene>
    <name evidence="2" type="ORF">GGQ54_001732</name>
</gene>
<dbReference type="EC" id="3.5.3.12" evidence="2"/>
<dbReference type="Gene3D" id="3.75.10.10">
    <property type="entry name" value="L-arginine/glycine Amidinotransferase, Chain A"/>
    <property type="match status" value="1"/>
</dbReference>
<dbReference type="PANTHER" id="PTHR31377:SF0">
    <property type="entry name" value="AGMATINE DEIMINASE-RELATED"/>
    <property type="match status" value="1"/>
</dbReference>
<dbReference type="RefSeq" id="WP_218843790.1">
    <property type="nucleotide sequence ID" value="NZ_JACBZS010000001.1"/>
</dbReference>
<proteinExistence type="predicted"/>
<sequence>MADDGYADADPRRMRAMGGEMAWTMPDEGEPHTRTWLALGATETIWGDDLIDEVWENLADLAGTIAEFEEVSVLVRPSDVAEARELLAPTVRIVEHEIDDLWVRDTGPVFVRGDGLAGVDFNFNGWGGKQDHAADATVAAAVIAQAGATALGTELVLEGGALEVDGKGTAIITRSCVLNDNRNPGWSQQDVEAELARLLGIRKVIWLPGVAGRDITDGHTDFYARFVRPGVVVAALDEDPQSFDHEVTREHLALLNEATDADGGPLEVVTLTAPWAIREDFLTDDFAAGYVNYYVCNGAVIMPEFGDRRADTAAATKLRQLFPEREIVPVAIDGIAAGGGGIHCATQQQPAP</sequence>
<evidence type="ECO:0000313" key="2">
    <source>
        <dbReference type="EMBL" id="NYI71172.1"/>
    </source>
</evidence>
<keyword evidence="1 2" id="KW-0378">Hydrolase</keyword>
<evidence type="ECO:0000256" key="1">
    <source>
        <dbReference type="ARBA" id="ARBA00022801"/>
    </source>
</evidence>
<dbReference type="GO" id="GO:0004668">
    <property type="term" value="F:protein-arginine deiminase activity"/>
    <property type="evidence" value="ECO:0007669"/>
    <property type="project" value="InterPro"/>
</dbReference>
<dbReference type="Pfam" id="PF04371">
    <property type="entry name" value="PAD_porph"/>
    <property type="match status" value="1"/>
</dbReference>
<dbReference type="EMBL" id="JACBZS010000001">
    <property type="protein sequence ID" value="NYI71172.1"/>
    <property type="molecule type" value="Genomic_DNA"/>
</dbReference>
<accession>A0A7Z0D998</accession>
<dbReference type="GO" id="GO:0009446">
    <property type="term" value="P:putrescine biosynthetic process"/>
    <property type="evidence" value="ECO:0007669"/>
    <property type="project" value="InterPro"/>
</dbReference>
<protein>
    <submittedName>
        <fullName evidence="2">Agmatine deiminase</fullName>
        <ecNumber evidence="2">3.5.3.12</ecNumber>
    </submittedName>
</protein>
<keyword evidence="3" id="KW-1185">Reference proteome</keyword>
<organism evidence="2 3">
    <name type="scientific">Naumannella cuiyingiana</name>
    <dbReference type="NCBI Taxonomy" id="1347891"/>
    <lineage>
        <taxon>Bacteria</taxon>
        <taxon>Bacillati</taxon>
        <taxon>Actinomycetota</taxon>
        <taxon>Actinomycetes</taxon>
        <taxon>Propionibacteriales</taxon>
        <taxon>Propionibacteriaceae</taxon>
        <taxon>Naumannella</taxon>
    </lineage>
</organism>
<reference evidence="2 3" key="1">
    <citation type="submission" date="2020-07" db="EMBL/GenBank/DDBJ databases">
        <title>Sequencing the genomes of 1000 actinobacteria strains.</title>
        <authorList>
            <person name="Klenk H.-P."/>
        </authorList>
    </citation>
    <scope>NUCLEOTIDE SEQUENCE [LARGE SCALE GENOMIC DNA]</scope>
    <source>
        <strain evidence="2 3">DSM 103164</strain>
    </source>
</reference>
<dbReference type="Proteomes" id="UP000527616">
    <property type="component" value="Unassembled WGS sequence"/>
</dbReference>
<dbReference type="AlphaFoldDB" id="A0A7Z0D998"/>
<dbReference type="GO" id="GO:0047632">
    <property type="term" value="F:agmatine deiminase activity"/>
    <property type="evidence" value="ECO:0007669"/>
    <property type="project" value="UniProtKB-EC"/>
</dbReference>
<dbReference type="PANTHER" id="PTHR31377">
    <property type="entry name" value="AGMATINE DEIMINASE-RELATED"/>
    <property type="match status" value="1"/>
</dbReference>
<dbReference type="InterPro" id="IPR007466">
    <property type="entry name" value="Peptidyl-Arg-deiminase_porph"/>
</dbReference>
<name>A0A7Z0D998_9ACTN</name>
<evidence type="ECO:0000313" key="3">
    <source>
        <dbReference type="Proteomes" id="UP000527616"/>
    </source>
</evidence>
<comment type="caution">
    <text evidence="2">The sequence shown here is derived from an EMBL/GenBank/DDBJ whole genome shotgun (WGS) entry which is preliminary data.</text>
</comment>
<dbReference type="SUPFAM" id="SSF55909">
    <property type="entry name" value="Pentein"/>
    <property type="match status" value="1"/>
</dbReference>